<evidence type="ECO:0000256" key="2">
    <source>
        <dbReference type="ARBA" id="ARBA00006577"/>
    </source>
</evidence>
<dbReference type="InterPro" id="IPR000774">
    <property type="entry name" value="PPIase_FKBP_N"/>
</dbReference>
<gene>
    <name evidence="8" type="ORF">FRY74_05365</name>
</gene>
<comment type="similarity">
    <text evidence="2 6">Belongs to the FKBP-type PPIase family.</text>
</comment>
<dbReference type="FunFam" id="3.10.50.40:FF:000006">
    <property type="entry name" value="Peptidyl-prolyl cis-trans isomerase"/>
    <property type="match status" value="1"/>
</dbReference>
<accession>A0A5C6RWI4</accession>
<dbReference type="PROSITE" id="PS50059">
    <property type="entry name" value="FKBP_PPIASE"/>
    <property type="match status" value="1"/>
</dbReference>
<evidence type="ECO:0000259" key="7">
    <source>
        <dbReference type="PROSITE" id="PS50059"/>
    </source>
</evidence>
<evidence type="ECO:0000313" key="9">
    <source>
        <dbReference type="Proteomes" id="UP000321721"/>
    </source>
</evidence>
<dbReference type="InterPro" id="IPR036944">
    <property type="entry name" value="PPIase_FKBP_N_sf"/>
</dbReference>
<dbReference type="Gene3D" id="1.10.287.460">
    <property type="entry name" value="Peptidyl-prolyl cis-trans isomerase, FKBP-type, N-terminal domain"/>
    <property type="match status" value="1"/>
</dbReference>
<comment type="catalytic activity">
    <reaction evidence="1 5 6">
        <text>[protein]-peptidylproline (omega=180) = [protein]-peptidylproline (omega=0)</text>
        <dbReference type="Rhea" id="RHEA:16237"/>
        <dbReference type="Rhea" id="RHEA-COMP:10747"/>
        <dbReference type="Rhea" id="RHEA-COMP:10748"/>
        <dbReference type="ChEBI" id="CHEBI:83833"/>
        <dbReference type="ChEBI" id="CHEBI:83834"/>
        <dbReference type="EC" id="5.2.1.8"/>
    </reaction>
</comment>
<evidence type="ECO:0000256" key="1">
    <source>
        <dbReference type="ARBA" id="ARBA00000971"/>
    </source>
</evidence>
<keyword evidence="9" id="KW-1185">Reference proteome</keyword>
<evidence type="ECO:0000256" key="4">
    <source>
        <dbReference type="ARBA" id="ARBA00023235"/>
    </source>
</evidence>
<dbReference type="EMBL" id="VOOS01000002">
    <property type="protein sequence ID" value="TXB66219.1"/>
    <property type="molecule type" value="Genomic_DNA"/>
</dbReference>
<evidence type="ECO:0000256" key="6">
    <source>
        <dbReference type="RuleBase" id="RU003915"/>
    </source>
</evidence>
<feature type="domain" description="PPIase FKBP-type" evidence="7">
    <location>
        <begin position="143"/>
        <end position="232"/>
    </location>
</feature>
<keyword evidence="3 5" id="KW-0697">Rotamase</keyword>
<organism evidence="8 9">
    <name type="scientific">Vicingus serpentipes</name>
    <dbReference type="NCBI Taxonomy" id="1926625"/>
    <lineage>
        <taxon>Bacteria</taxon>
        <taxon>Pseudomonadati</taxon>
        <taxon>Bacteroidota</taxon>
        <taxon>Flavobacteriia</taxon>
        <taxon>Flavobacteriales</taxon>
        <taxon>Vicingaceae</taxon>
        <taxon>Vicingus</taxon>
    </lineage>
</organism>
<dbReference type="InterPro" id="IPR046357">
    <property type="entry name" value="PPIase_dom_sf"/>
</dbReference>
<protein>
    <recommendedName>
        <fullName evidence="6">Peptidyl-prolyl cis-trans isomerase</fullName>
        <ecNumber evidence="6">5.2.1.8</ecNumber>
    </recommendedName>
</protein>
<dbReference type="OrthoDB" id="9814548at2"/>
<sequence length="233" mass="25485">MNSVSAQKKGKKKGKDVESKVESFVLANEIDSVSYGVGLNMAISLKKDFSEANLEAVIEGLTDGLKKDSTLISAEKMQMIVMSYFKAKSDKATKEKHEKLKVVLNEGLAFLEENKSKEGVQVTESGLQYIVLNEGTGKQPTATSSVTVHYHGTTPKGVVFDSSVNRGKPATFGLNQVIKGWTEGLQLMKEGSKYRFFIPQDLAYGSNAPQNGEGPIKPFMPLIFEVELIKVND</sequence>
<comment type="caution">
    <text evidence="8">The sequence shown here is derived from an EMBL/GenBank/DDBJ whole genome shotgun (WGS) entry which is preliminary data.</text>
</comment>
<dbReference type="PANTHER" id="PTHR43811:SF19">
    <property type="entry name" value="39 KDA FK506-BINDING NUCLEAR PROTEIN"/>
    <property type="match status" value="1"/>
</dbReference>
<dbReference type="GO" id="GO:0003755">
    <property type="term" value="F:peptidyl-prolyl cis-trans isomerase activity"/>
    <property type="evidence" value="ECO:0007669"/>
    <property type="project" value="UniProtKB-UniRule"/>
</dbReference>
<reference evidence="8 9" key="1">
    <citation type="submission" date="2019-08" db="EMBL/GenBank/DDBJ databases">
        <title>Genome of Vicingus serpentipes NCIMB 15042.</title>
        <authorList>
            <person name="Bowman J.P."/>
        </authorList>
    </citation>
    <scope>NUCLEOTIDE SEQUENCE [LARGE SCALE GENOMIC DNA]</scope>
    <source>
        <strain evidence="8 9">NCIMB 15042</strain>
    </source>
</reference>
<dbReference type="PANTHER" id="PTHR43811">
    <property type="entry name" value="FKBP-TYPE PEPTIDYL-PROLYL CIS-TRANS ISOMERASE FKPA"/>
    <property type="match status" value="1"/>
</dbReference>
<dbReference type="Proteomes" id="UP000321721">
    <property type="component" value="Unassembled WGS sequence"/>
</dbReference>
<evidence type="ECO:0000256" key="3">
    <source>
        <dbReference type="ARBA" id="ARBA00023110"/>
    </source>
</evidence>
<dbReference type="InterPro" id="IPR001179">
    <property type="entry name" value="PPIase_FKBP_dom"/>
</dbReference>
<proteinExistence type="inferred from homology"/>
<keyword evidence="4 5" id="KW-0413">Isomerase</keyword>
<evidence type="ECO:0000313" key="8">
    <source>
        <dbReference type="EMBL" id="TXB66219.1"/>
    </source>
</evidence>
<name>A0A5C6RWI4_9FLAO</name>
<dbReference type="Pfam" id="PF01346">
    <property type="entry name" value="FKBP_N"/>
    <property type="match status" value="1"/>
</dbReference>
<dbReference type="AlphaFoldDB" id="A0A5C6RWI4"/>
<dbReference type="EC" id="5.2.1.8" evidence="6"/>
<dbReference type="SUPFAM" id="SSF54534">
    <property type="entry name" value="FKBP-like"/>
    <property type="match status" value="1"/>
</dbReference>
<dbReference type="Gene3D" id="3.10.50.40">
    <property type="match status" value="1"/>
</dbReference>
<dbReference type="GO" id="GO:0006457">
    <property type="term" value="P:protein folding"/>
    <property type="evidence" value="ECO:0007669"/>
    <property type="project" value="InterPro"/>
</dbReference>
<evidence type="ECO:0000256" key="5">
    <source>
        <dbReference type="PROSITE-ProRule" id="PRU00277"/>
    </source>
</evidence>
<dbReference type="Pfam" id="PF00254">
    <property type="entry name" value="FKBP_C"/>
    <property type="match status" value="1"/>
</dbReference>